<keyword evidence="4" id="KW-0808">Transferase</keyword>
<evidence type="ECO:0000256" key="3">
    <source>
        <dbReference type="ARBA" id="ARBA00012457"/>
    </source>
</evidence>
<dbReference type="Gene3D" id="3.90.550.10">
    <property type="entry name" value="Spore Coat Polysaccharide Biosynthesis Protein SpsA, Chain A"/>
    <property type="match status" value="1"/>
</dbReference>
<evidence type="ECO:0000313" key="8">
    <source>
        <dbReference type="Proteomes" id="UP000494165"/>
    </source>
</evidence>
<dbReference type="PANTHER" id="PTHR11952">
    <property type="entry name" value="UDP- GLUCOSE PYROPHOSPHORYLASE"/>
    <property type="match status" value="1"/>
</dbReference>
<comment type="catalytic activity">
    <reaction evidence="6">
        <text>N-acetyl-alpha-D-glucosamine 1-phosphate + UTP + H(+) = UDP-N-acetyl-alpha-D-glucosamine + diphosphate</text>
        <dbReference type="Rhea" id="RHEA:13509"/>
        <dbReference type="ChEBI" id="CHEBI:15378"/>
        <dbReference type="ChEBI" id="CHEBI:33019"/>
        <dbReference type="ChEBI" id="CHEBI:46398"/>
        <dbReference type="ChEBI" id="CHEBI:57705"/>
        <dbReference type="ChEBI" id="CHEBI:57776"/>
        <dbReference type="EC" id="2.7.7.23"/>
    </reaction>
</comment>
<accession>A0A8S1BP19</accession>
<proteinExistence type="inferred from homology"/>
<dbReference type="Pfam" id="PF01704">
    <property type="entry name" value="UDPGP"/>
    <property type="match status" value="1"/>
</dbReference>
<dbReference type="OrthoDB" id="532420at2759"/>
<evidence type="ECO:0000256" key="2">
    <source>
        <dbReference type="ARBA" id="ARBA00010401"/>
    </source>
</evidence>
<dbReference type="GO" id="GO:0006048">
    <property type="term" value="P:UDP-N-acetylglucosamine biosynthetic process"/>
    <property type="evidence" value="ECO:0007669"/>
    <property type="project" value="TreeGrafter"/>
</dbReference>
<evidence type="ECO:0000256" key="5">
    <source>
        <dbReference type="ARBA" id="ARBA00022695"/>
    </source>
</evidence>
<dbReference type="SUPFAM" id="SSF53448">
    <property type="entry name" value="Nucleotide-diphospho-sugar transferases"/>
    <property type="match status" value="1"/>
</dbReference>
<evidence type="ECO:0000256" key="6">
    <source>
        <dbReference type="ARBA" id="ARBA00048493"/>
    </source>
</evidence>
<comment type="caution">
    <text evidence="7">The sequence shown here is derived from an EMBL/GenBank/DDBJ whole genome shotgun (WGS) entry which is preliminary data.</text>
</comment>
<comment type="similarity">
    <text evidence="2">Belongs to the UDPGP type 1 family.</text>
</comment>
<keyword evidence="8" id="KW-1185">Reference proteome</keyword>
<dbReference type="Proteomes" id="UP000494165">
    <property type="component" value="Unassembled WGS sequence"/>
</dbReference>
<dbReference type="GO" id="GO:0003977">
    <property type="term" value="F:UDP-N-acetylglucosamine diphosphorylase activity"/>
    <property type="evidence" value="ECO:0007669"/>
    <property type="project" value="UniProtKB-EC"/>
</dbReference>
<dbReference type="EC" id="2.7.7.23" evidence="3"/>
<gene>
    <name evidence="7" type="ORF">CLODIP_2_CD08769</name>
</gene>
<evidence type="ECO:0000313" key="7">
    <source>
        <dbReference type="EMBL" id="CAB3360644.1"/>
    </source>
</evidence>
<dbReference type="PANTHER" id="PTHR11952:SF2">
    <property type="entry name" value="LD24639P"/>
    <property type="match status" value="1"/>
</dbReference>
<dbReference type="CDD" id="cd04193">
    <property type="entry name" value="UDPGlcNAc_PPase"/>
    <property type="match status" value="1"/>
</dbReference>
<organism evidence="7 8">
    <name type="scientific">Cloeon dipterum</name>
    <dbReference type="NCBI Taxonomy" id="197152"/>
    <lineage>
        <taxon>Eukaryota</taxon>
        <taxon>Metazoa</taxon>
        <taxon>Ecdysozoa</taxon>
        <taxon>Arthropoda</taxon>
        <taxon>Hexapoda</taxon>
        <taxon>Insecta</taxon>
        <taxon>Pterygota</taxon>
        <taxon>Palaeoptera</taxon>
        <taxon>Ephemeroptera</taxon>
        <taxon>Pisciforma</taxon>
        <taxon>Baetidae</taxon>
        <taxon>Cloeon</taxon>
    </lineage>
</organism>
<dbReference type="FunFam" id="3.90.550.10:FF:000043">
    <property type="entry name" value="UDP-N-acetylhexosamine pyrophosphorylase isoform X2"/>
    <property type="match status" value="1"/>
</dbReference>
<keyword evidence="5" id="KW-0548">Nucleotidyltransferase</keyword>
<evidence type="ECO:0000256" key="1">
    <source>
        <dbReference type="ARBA" id="ARBA00005208"/>
    </source>
</evidence>
<name>A0A8S1BP19_9INSE</name>
<dbReference type="InterPro" id="IPR002618">
    <property type="entry name" value="UDPGP_fam"/>
</dbReference>
<dbReference type="InterPro" id="IPR029044">
    <property type="entry name" value="Nucleotide-diphossugar_trans"/>
</dbReference>
<protein>
    <recommendedName>
        <fullName evidence="3">UDP-N-acetylglucosamine diphosphorylase</fullName>
        <ecNumber evidence="3">2.7.7.23</ecNumber>
    </recommendedName>
</protein>
<dbReference type="InterPro" id="IPR039741">
    <property type="entry name" value="UDP-sugar_pyrophosphorylase"/>
</dbReference>
<sequence length="565" mass="63964">MSWNNKMSEDLGSISNCGLNSSRISFLFRMGRAVKDEKQKTHSFRSAPVKMSSEVLEARLAEFGQQHLLDFWPHLTDHERDELAHEIQTLNLEEVTRFFKRTISSIPNEEEKLDDRLQPVPEEFFGSAIRTNEKLLQRYEHMGLEKIALGRVGVLLLAGGQGTRLGVDYPKGMYNVGLPSQKTLYQIQAERIRRLEEMAAQRFNGIQGNGIAWYIMTSEHTKEPTLEFFAKHNYFGLKKENLVVFEQGMLPCFTFDGKIILDSKSKIAKSPDGNGGLYRALREKKILDDVERRGIEYLHVYCVDNILVKLADPIFMGYAIDKGADCAAKTVEKSQPEEAVGVVCRVDGKYQVVEYSEITLETAEKRNQDGRLTFSAGNICNHFFTTSFLRDIIDNQEHSLKHHIAKKKIPTVDELGNRFTPKAPNGIKMEKFVFDVFQFSKKFVVWDVVREEEFSPLKNADGAAKDTPTSARHDLYSLHERYLRAAGGIFIDKSNTIIPPLTNGVNGTNGHEANNNDIEKCGLKRPEVIICEISPLVSYAGEGLAELVAGKKLQQPFLLRANEEH</sequence>
<comment type="pathway">
    <text evidence="1">Nucleotide-sugar biosynthesis; UDP-N-acetyl-alpha-D-glucosamine biosynthesis; UDP-N-acetyl-alpha-D-glucosamine from N-acetyl-alpha-D-glucosamine 1-phosphate: step 1/1.</text>
</comment>
<evidence type="ECO:0000256" key="4">
    <source>
        <dbReference type="ARBA" id="ARBA00022679"/>
    </source>
</evidence>
<dbReference type="AlphaFoldDB" id="A0A8S1BP19"/>
<reference evidence="7 8" key="1">
    <citation type="submission" date="2020-04" db="EMBL/GenBank/DDBJ databases">
        <authorList>
            <person name="Alioto T."/>
            <person name="Alioto T."/>
            <person name="Gomez Garrido J."/>
        </authorList>
    </citation>
    <scope>NUCLEOTIDE SEQUENCE [LARGE SCALE GENOMIC DNA]</scope>
</reference>
<dbReference type="EMBL" id="CADEPI010000003">
    <property type="protein sequence ID" value="CAB3360644.1"/>
    <property type="molecule type" value="Genomic_DNA"/>
</dbReference>